<protein>
    <submittedName>
        <fullName evidence="2">Uncharacterized protein</fullName>
    </submittedName>
</protein>
<keyword evidence="1" id="KW-1133">Transmembrane helix</keyword>
<accession>A0A655BVP3</accession>
<dbReference type="AlphaFoldDB" id="A0A655BVP3"/>
<proteinExistence type="predicted"/>
<sequence length="100" mass="11047">MVTPTFWLLNFSSQAADSAIPAIQVSAMTHSTCAPQAWRIFSVMSAAVAFAIFMVCSSSDSRTPIRRPSITGRIPIFGKLIFFMTDSSRYSDKCSVCRRL</sequence>
<evidence type="ECO:0000313" key="2">
    <source>
        <dbReference type="EMBL" id="CNT79540.1"/>
    </source>
</evidence>
<keyword evidence="1" id="KW-0472">Membrane</keyword>
<name>A0A655BVP3_SALET</name>
<reference evidence="2 3" key="1">
    <citation type="submission" date="2015-03" db="EMBL/GenBank/DDBJ databases">
        <authorList>
            <consortium name="Pathogen Informatics"/>
        </authorList>
    </citation>
    <scope>NUCLEOTIDE SEQUENCE [LARGE SCALE GENOMIC DNA]</scope>
    <source>
        <strain evidence="2 3">D4891</strain>
    </source>
</reference>
<dbReference type="Proteomes" id="UP000042394">
    <property type="component" value="Unassembled WGS sequence"/>
</dbReference>
<feature type="transmembrane region" description="Helical" evidence="1">
    <location>
        <begin position="37"/>
        <end position="57"/>
    </location>
</feature>
<evidence type="ECO:0000313" key="3">
    <source>
        <dbReference type="Proteomes" id="UP000042394"/>
    </source>
</evidence>
<gene>
    <name evidence="2" type="ORF">ERS008207_00981</name>
</gene>
<dbReference type="EMBL" id="CQPD01000007">
    <property type="protein sequence ID" value="CNT79540.1"/>
    <property type="molecule type" value="Genomic_DNA"/>
</dbReference>
<keyword evidence="1" id="KW-0812">Transmembrane</keyword>
<organism evidence="2 3">
    <name type="scientific">Salmonella enterica subsp. enterica serovar Bovismorbificans</name>
    <dbReference type="NCBI Taxonomy" id="58097"/>
    <lineage>
        <taxon>Bacteria</taxon>
        <taxon>Pseudomonadati</taxon>
        <taxon>Pseudomonadota</taxon>
        <taxon>Gammaproteobacteria</taxon>
        <taxon>Enterobacterales</taxon>
        <taxon>Enterobacteriaceae</taxon>
        <taxon>Salmonella</taxon>
    </lineage>
</organism>
<evidence type="ECO:0000256" key="1">
    <source>
        <dbReference type="SAM" id="Phobius"/>
    </source>
</evidence>